<feature type="domain" description="FAD-binding" evidence="3">
    <location>
        <begin position="99"/>
        <end position="265"/>
    </location>
</feature>
<dbReference type="PANTHER" id="PTHR46028">
    <property type="entry name" value="KYNURENINE 3-MONOOXYGENASE"/>
    <property type="match status" value="1"/>
</dbReference>
<name>A0A061RXK4_9CHLO</name>
<dbReference type="Pfam" id="PF01494">
    <property type="entry name" value="FAD_binding_3"/>
    <property type="match status" value="2"/>
</dbReference>
<dbReference type="GO" id="GO:0071949">
    <property type="term" value="F:FAD binding"/>
    <property type="evidence" value="ECO:0007669"/>
    <property type="project" value="InterPro"/>
</dbReference>
<reference evidence="4" key="1">
    <citation type="submission" date="2014-05" db="EMBL/GenBank/DDBJ databases">
        <title>The transcriptome of the halophilic microalga Tetraselmis sp. GSL018 isolated from the Great Salt Lake, Utah.</title>
        <authorList>
            <person name="Jinkerson R.E."/>
            <person name="D'Adamo S."/>
            <person name="Posewitz M.C."/>
        </authorList>
    </citation>
    <scope>NUCLEOTIDE SEQUENCE</scope>
    <source>
        <strain evidence="4">GSL018</strain>
    </source>
</reference>
<dbReference type="GO" id="GO:0070189">
    <property type="term" value="P:kynurenine metabolic process"/>
    <property type="evidence" value="ECO:0007669"/>
    <property type="project" value="TreeGrafter"/>
</dbReference>
<dbReference type="InterPro" id="IPR002938">
    <property type="entry name" value="FAD-bd"/>
</dbReference>
<feature type="domain" description="FAD-binding" evidence="3">
    <location>
        <begin position="380"/>
        <end position="445"/>
    </location>
</feature>
<evidence type="ECO:0000256" key="1">
    <source>
        <dbReference type="ARBA" id="ARBA00023033"/>
    </source>
</evidence>
<dbReference type="SUPFAM" id="SSF51905">
    <property type="entry name" value="FAD/NAD(P)-binding domain"/>
    <property type="match status" value="1"/>
</dbReference>
<dbReference type="PRINTS" id="PR00420">
    <property type="entry name" value="RNGMNOXGNASE"/>
</dbReference>
<dbReference type="EMBL" id="GBEZ01008901">
    <property type="protein sequence ID" value="JAC76663.1"/>
    <property type="molecule type" value="Transcribed_RNA"/>
</dbReference>
<dbReference type="InterPro" id="IPR036188">
    <property type="entry name" value="FAD/NAD-bd_sf"/>
</dbReference>
<feature type="transmembrane region" description="Helical" evidence="2">
    <location>
        <begin position="517"/>
        <end position="540"/>
    </location>
</feature>
<organism evidence="4">
    <name type="scientific">Tetraselmis sp. GSL018</name>
    <dbReference type="NCBI Taxonomy" id="582737"/>
    <lineage>
        <taxon>Eukaryota</taxon>
        <taxon>Viridiplantae</taxon>
        <taxon>Chlorophyta</taxon>
        <taxon>core chlorophytes</taxon>
        <taxon>Chlorodendrophyceae</taxon>
        <taxon>Chlorodendrales</taxon>
        <taxon>Chlorodendraceae</taxon>
        <taxon>Tetraselmis</taxon>
    </lineage>
</organism>
<keyword evidence="2" id="KW-1133">Transmembrane helix</keyword>
<keyword evidence="1 4" id="KW-0560">Oxidoreductase</keyword>
<accession>A0A061RXK4</accession>
<dbReference type="GO" id="GO:0004502">
    <property type="term" value="F:kynurenine 3-monooxygenase activity"/>
    <property type="evidence" value="ECO:0007669"/>
    <property type="project" value="TreeGrafter"/>
</dbReference>
<evidence type="ECO:0000259" key="3">
    <source>
        <dbReference type="Pfam" id="PF01494"/>
    </source>
</evidence>
<dbReference type="Gene3D" id="3.50.50.60">
    <property type="entry name" value="FAD/NAD(P)-binding domain"/>
    <property type="match status" value="1"/>
</dbReference>
<sequence length="545" mass="58162">MGSCVFMKNIRCCSRKVDETVEGVPFSRSFKTSKLNARFSDTGLQTSCATRRSCVFFRPCICPRVRHSCKRVLRGPTKPLAIRGSPGLGTDSEAPHGDKVVVVGAGPAGTAVAMQLAKSGYRVQVYERRGDPSEEEQGSSRAFGIVINQRGQHALEQLGIHLPAPGCGVRFDGSLRHTTKGTSLMPNTEGSVCVDRAALARHMVIHAQEEFPEIEFHFSMKCKGVDTARRCISFEDGEGSTVEATYDLLVGADGANSAVREALASEGSLTYSREENLRDYKSFVLDKSLWDSDPEYANRMLTWSSVDGSVTRMWAVPNPDGTAQGMLTLYKGAFAGLGETADYSRLLSAKFAGLRPEMLKAISDSCTDAPVSGGGTMVKCSTLSSGRVVLIGDAGHSMFPALGQGCNSAIESAAALKESLEAANGDIESAVRRFSNERLPEVSAAADLSAKVIDIDGSRGPIGNFKKTVFGLQIVLGVLLNKAAPSIFKPPVLFQVNKVGASYVELKDRMMREMATLSVLLVVIVAGIAAAITKIAALFVGPLLS</sequence>
<protein>
    <submittedName>
        <fullName evidence="4">Kynurenine 3-monooxygenase</fullName>
    </submittedName>
</protein>
<evidence type="ECO:0000313" key="4">
    <source>
        <dbReference type="EMBL" id="JAC76663.1"/>
    </source>
</evidence>
<keyword evidence="2" id="KW-0812">Transmembrane</keyword>
<dbReference type="PANTHER" id="PTHR46028:SF7">
    <property type="entry name" value="KYNURENINE 3-MONOOXYGENASE-RELATED"/>
    <property type="match status" value="1"/>
</dbReference>
<gene>
    <name evidence="4" type="ORF">TSPGSL018_19582</name>
</gene>
<dbReference type="AlphaFoldDB" id="A0A061RXK4"/>
<keyword evidence="1 4" id="KW-0503">Monooxygenase</keyword>
<evidence type="ECO:0000256" key="2">
    <source>
        <dbReference type="SAM" id="Phobius"/>
    </source>
</evidence>
<keyword evidence="2" id="KW-0472">Membrane</keyword>
<proteinExistence type="predicted"/>